<keyword evidence="3" id="KW-1185">Reference proteome</keyword>
<evidence type="ECO:0000313" key="2">
    <source>
        <dbReference type="EMBL" id="MBB5872918.1"/>
    </source>
</evidence>
<keyword evidence="1" id="KW-1133">Transmembrane helix</keyword>
<keyword evidence="1" id="KW-0812">Transmembrane</keyword>
<dbReference type="RefSeq" id="WP_184843266.1">
    <property type="nucleotide sequence ID" value="NZ_JACHMN010000003.1"/>
</dbReference>
<dbReference type="AlphaFoldDB" id="A0A841BZJ5"/>
<sequence>MVVDVPKVALRVTVADPLAVKPSAVSIVDGSDGAETVRLWFFAGFPRRIVLPVTLDAASAERLRAYQRKVITLLSLGGLVLLATLWRLVHVVTAFAGGADIGTGGGAILLIPILVLLIGSRILGRARPAFFPVPVPGSRSVVVLRGLDPAGADDWKQRNPGLIEQI</sequence>
<dbReference type="Proteomes" id="UP000587527">
    <property type="component" value="Unassembled WGS sequence"/>
</dbReference>
<name>A0A841BZJ5_9ACTN</name>
<organism evidence="2 3">
    <name type="scientific">Allocatelliglobosispora scoriae</name>
    <dbReference type="NCBI Taxonomy" id="643052"/>
    <lineage>
        <taxon>Bacteria</taxon>
        <taxon>Bacillati</taxon>
        <taxon>Actinomycetota</taxon>
        <taxon>Actinomycetes</taxon>
        <taxon>Micromonosporales</taxon>
        <taxon>Micromonosporaceae</taxon>
        <taxon>Allocatelliglobosispora</taxon>
    </lineage>
</organism>
<reference evidence="2 3" key="1">
    <citation type="submission" date="2020-08" db="EMBL/GenBank/DDBJ databases">
        <title>Sequencing the genomes of 1000 actinobacteria strains.</title>
        <authorList>
            <person name="Klenk H.-P."/>
        </authorList>
    </citation>
    <scope>NUCLEOTIDE SEQUENCE [LARGE SCALE GENOMIC DNA]</scope>
    <source>
        <strain evidence="2 3">DSM 45362</strain>
    </source>
</reference>
<comment type="caution">
    <text evidence="2">The sequence shown here is derived from an EMBL/GenBank/DDBJ whole genome shotgun (WGS) entry which is preliminary data.</text>
</comment>
<dbReference type="EMBL" id="JACHMN010000003">
    <property type="protein sequence ID" value="MBB5872918.1"/>
    <property type="molecule type" value="Genomic_DNA"/>
</dbReference>
<gene>
    <name evidence="2" type="ORF">F4553_006352</name>
</gene>
<keyword evidence="1" id="KW-0472">Membrane</keyword>
<proteinExistence type="predicted"/>
<feature type="transmembrane region" description="Helical" evidence="1">
    <location>
        <begin position="101"/>
        <end position="119"/>
    </location>
</feature>
<evidence type="ECO:0000256" key="1">
    <source>
        <dbReference type="SAM" id="Phobius"/>
    </source>
</evidence>
<protein>
    <submittedName>
        <fullName evidence="2">Uncharacterized protein</fullName>
    </submittedName>
</protein>
<evidence type="ECO:0000313" key="3">
    <source>
        <dbReference type="Proteomes" id="UP000587527"/>
    </source>
</evidence>
<feature type="transmembrane region" description="Helical" evidence="1">
    <location>
        <begin position="70"/>
        <end position="89"/>
    </location>
</feature>
<accession>A0A841BZJ5</accession>